<accession>A0A183T955</accession>
<dbReference type="PANTHER" id="PTHR10515:SF0">
    <property type="entry name" value="THYMIDINE PHOSPHORYLASE"/>
    <property type="match status" value="1"/>
</dbReference>
<evidence type="ECO:0000259" key="5">
    <source>
        <dbReference type="Pfam" id="PF00591"/>
    </source>
</evidence>
<dbReference type="EMBL" id="UYSU01037718">
    <property type="protein sequence ID" value="VDL99388.1"/>
    <property type="molecule type" value="Genomic_DNA"/>
</dbReference>
<dbReference type="FunFam" id="3.40.1030.10:FF:000003">
    <property type="entry name" value="Pyrimidine-nucleoside phosphorylase"/>
    <property type="match status" value="1"/>
</dbReference>
<dbReference type="GO" id="GO:0016763">
    <property type="term" value="F:pentosyltransferase activity"/>
    <property type="evidence" value="ECO:0007669"/>
    <property type="project" value="UniProtKB-ARBA"/>
</dbReference>
<evidence type="ECO:0000256" key="4">
    <source>
        <dbReference type="ARBA" id="ARBA00022679"/>
    </source>
</evidence>
<dbReference type="Pfam" id="PF02885">
    <property type="entry name" value="Glycos_trans_3N"/>
    <property type="match status" value="1"/>
</dbReference>
<dbReference type="STRING" id="70667.A0A183T955"/>
<dbReference type="SUPFAM" id="SSF47648">
    <property type="entry name" value="Nucleoside phosphorylase/phosphoribosyltransferase N-terminal domain"/>
    <property type="match status" value="1"/>
</dbReference>
<dbReference type="PANTHER" id="PTHR10515">
    <property type="entry name" value="THYMIDINE PHOSPHORYLASE"/>
    <property type="match status" value="1"/>
</dbReference>
<reference evidence="9" key="1">
    <citation type="submission" date="2016-06" db="UniProtKB">
        <authorList>
            <consortium name="WormBaseParasite"/>
        </authorList>
    </citation>
    <scope>IDENTIFICATION</scope>
</reference>
<dbReference type="InterPro" id="IPR035902">
    <property type="entry name" value="Nuc_phospho_transferase"/>
</dbReference>
<gene>
    <name evidence="7" type="ORF">SSLN_LOCUS13003</name>
</gene>
<evidence type="ECO:0000259" key="6">
    <source>
        <dbReference type="Pfam" id="PF02885"/>
    </source>
</evidence>
<organism evidence="9">
    <name type="scientific">Schistocephalus solidus</name>
    <name type="common">Tapeworm</name>
    <dbReference type="NCBI Taxonomy" id="70667"/>
    <lineage>
        <taxon>Eukaryota</taxon>
        <taxon>Metazoa</taxon>
        <taxon>Spiralia</taxon>
        <taxon>Lophotrochozoa</taxon>
        <taxon>Platyhelminthes</taxon>
        <taxon>Cestoda</taxon>
        <taxon>Eucestoda</taxon>
        <taxon>Diphyllobothriidea</taxon>
        <taxon>Diphyllobothriidae</taxon>
        <taxon>Schistocephalus</taxon>
    </lineage>
</organism>
<reference evidence="7 8" key="2">
    <citation type="submission" date="2018-11" db="EMBL/GenBank/DDBJ databases">
        <authorList>
            <consortium name="Pathogen Informatics"/>
        </authorList>
    </citation>
    <scope>NUCLEOTIDE SEQUENCE [LARGE SCALE GENOMIC DNA]</scope>
    <source>
        <strain evidence="7 8">NST_G2</strain>
    </source>
</reference>
<dbReference type="InterPro" id="IPR017459">
    <property type="entry name" value="Glycosyl_Trfase_fam3_N_dom"/>
</dbReference>
<evidence type="ECO:0000256" key="1">
    <source>
        <dbReference type="ARBA" id="ARBA00006915"/>
    </source>
</evidence>
<dbReference type="GO" id="GO:0005829">
    <property type="term" value="C:cytosol"/>
    <property type="evidence" value="ECO:0007669"/>
    <property type="project" value="TreeGrafter"/>
</dbReference>
<name>A0A183T955_SCHSO</name>
<evidence type="ECO:0000256" key="3">
    <source>
        <dbReference type="ARBA" id="ARBA00022676"/>
    </source>
</evidence>
<feature type="domain" description="Glycosyl transferase family 3 N-terminal" evidence="6">
    <location>
        <begin position="2"/>
        <end position="60"/>
    </location>
</feature>
<dbReference type="Proteomes" id="UP000275846">
    <property type="component" value="Unassembled WGS sequence"/>
</dbReference>
<dbReference type="Gene3D" id="1.20.970.10">
    <property type="entry name" value="Transferase, Pyrimidine Nucleoside Phosphorylase, Chain C"/>
    <property type="match status" value="1"/>
</dbReference>
<dbReference type="InterPro" id="IPR036320">
    <property type="entry name" value="Glycosyl_Trfase_fam3_N_dom_sf"/>
</dbReference>
<dbReference type="NCBIfam" id="NF004490">
    <property type="entry name" value="PRK05820.1"/>
    <property type="match status" value="1"/>
</dbReference>
<dbReference type="WBParaSite" id="SSLN_0001350401-mRNA-1">
    <property type="protein sequence ID" value="SSLN_0001350401-mRNA-1"/>
    <property type="gene ID" value="SSLN_0001350401"/>
</dbReference>
<keyword evidence="4" id="KW-0808">Transferase</keyword>
<feature type="domain" description="Glycosyl transferase family 3" evidence="5">
    <location>
        <begin position="74"/>
        <end position="303"/>
    </location>
</feature>
<dbReference type="AlphaFoldDB" id="A0A183T955"/>
<dbReference type="PROSITE" id="PS00647">
    <property type="entry name" value="THYMID_PHOSPHORYLASE"/>
    <property type="match status" value="1"/>
</dbReference>
<protein>
    <submittedName>
        <fullName evidence="9">TP</fullName>
    </submittedName>
</protein>
<evidence type="ECO:0000256" key="2">
    <source>
        <dbReference type="ARBA" id="ARBA00011738"/>
    </source>
</evidence>
<keyword evidence="3" id="KW-0328">Glycosyltransferase</keyword>
<dbReference type="GO" id="GO:0004645">
    <property type="term" value="F:1,4-alpha-oligoglucan phosphorylase activity"/>
    <property type="evidence" value="ECO:0007669"/>
    <property type="project" value="InterPro"/>
</dbReference>
<dbReference type="InterPro" id="IPR000312">
    <property type="entry name" value="Glycosyl_Trfase_fam3"/>
</dbReference>
<proteinExistence type="inferred from homology"/>
<keyword evidence="8" id="KW-1185">Reference proteome</keyword>
<dbReference type="SUPFAM" id="SSF52418">
    <property type="entry name" value="Nucleoside phosphorylase/phosphoribosyltransferase catalytic domain"/>
    <property type="match status" value="1"/>
</dbReference>
<dbReference type="InterPro" id="IPR017872">
    <property type="entry name" value="Pyrmidine_PPase_CS"/>
</dbReference>
<evidence type="ECO:0000313" key="7">
    <source>
        <dbReference type="EMBL" id="VDL99388.1"/>
    </source>
</evidence>
<comment type="subunit">
    <text evidence="2">Homodimer.</text>
</comment>
<sequence length="371" mass="40512">MLMRKGRGEELSKKEYDDLVVHLCKRTISAVQLGAFLMSVFTKGMTFDEIANLTSCMVSHSDKLRWTDQQWAKVVVDKHSTGGVGDKTSHILAPMIVACGGKVPMISGRGLGLTGGTIDKLESIKGYSPTQPDSKLREMMEEPGFFIVGQTEKLVPADRQLYKYRDVTGTVASIPLITSSILSKKLCEGLCGLVMDIKLGSGALYQNQEEVEELAKTLVTVGRKLDLKVIAVLSWMDEPLGDCIGNALEMAEVFNILAGDPLRGRLGSLILTLGSNMLATTNIQPNEVRRQGMLLDCLKDGKAQRAMMKMLVCQGVEEALAKKLCSDPPEDCEDAIEYYLQLMGMQSTGKTPVKSVRTGKTSTVIPILFLL</sequence>
<evidence type="ECO:0000313" key="9">
    <source>
        <dbReference type="WBParaSite" id="SSLN_0001350401-mRNA-1"/>
    </source>
</evidence>
<evidence type="ECO:0000313" key="8">
    <source>
        <dbReference type="Proteomes" id="UP000275846"/>
    </source>
</evidence>
<dbReference type="Pfam" id="PF00591">
    <property type="entry name" value="Glycos_transf_3"/>
    <property type="match status" value="1"/>
</dbReference>
<dbReference type="GO" id="GO:0006206">
    <property type="term" value="P:pyrimidine nucleobase metabolic process"/>
    <property type="evidence" value="ECO:0007669"/>
    <property type="project" value="InterPro"/>
</dbReference>
<dbReference type="InterPro" id="IPR000053">
    <property type="entry name" value="Thymidine/pyrmidine_PPase"/>
</dbReference>
<dbReference type="OrthoDB" id="445007at2759"/>
<comment type="similarity">
    <text evidence="1">Belongs to the thymidine/pyrimidine-nucleoside phosphorylase family.</text>
</comment>
<dbReference type="Gene3D" id="3.40.1030.10">
    <property type="entry name" value="Nucleoside phosphorylase/phosphoribosyltransferase catalytic domain"/>
    <property type="match status" value="1"/>
</dbReference>